<dbReference type="Proteomes" id="UP000298173">
    <property type="component" value="Unassembled WGS sequence"/>
</dbReference>
<dbReference type="RefSeq" id="WP_134503578.1">
    <property type="nucleotide sequence ID" value="NZ_SOEY01000026.1"/>
</dbReference>
<dbReference type="Pfam" id="PF13835">
    <property type="entry name" value="DUF4194"/>
    <property type="match status" value="1"/>
</dbReference>
<sequence length="206" mass="23154">MRSPDEQAVATAIIFLMREVVYREVSSHERVWETLQRHFGAVADHFAAIALDVVIDESEGYAYLSTREPEDGEEALPRLVRRRSLTYNVSLLLVLLRKRMVEFETTGDNENLVLTREQLVEMLRVFQTTSNNEARIVDQADRTIAQVSELGFLRELRGQPGAWEVRRILKAYVDAQTLSDFSGRLADYAGARGASASGAAPSGNHE</sequence>
<comment type="caution">
    <text evidence="1">The sequence shown here is derived from an EMBL/GenBank/DDBJ whole genome shotgun (WGS) entry which is preliminary data.</text>
</comment>
<dbReference type="EMBL" id="SOEY01000026">
    <property type="protein sequence ID" value="TFB71511.1"/>
    <property type="molecule type" value="Genomic_DNA"/>
</dbReference>
<proteinExistence type="predicted"/>
<reference evidence="1 2" key="1">
    <citation type="submission" date="2019-03" db="EMBL/GenBank/DDBJ databases">
        <title>Genomics of glacier-inhabiting Cryobacterium strains.</title>
        <authorList>
            <person name="Liu Q."/>
            <person name="Xin Y.-H."/>
        </authorList>
    </citation>
    <scope>NUCLEOTIDE SEQUENCE [LARGE SCALE GENOMIC DNA]</scope>
    <source>
        <strain evidence="1 2">HLT2-23</strain>
    </source>
</reference>
<dbReference type="InterPro" id="IPR025449">
    <property type="entry name" value="JetB"/>
</dbReference>
<evidence type="ECO:0000313" key="2">
    <source>
        <dbReference type="Proteomes" id="UP000298173"/>
    </source>
</evidence>
<evidence type="ECO:0000313" key="1">
    <source>
        <dbReference type="EMBL" id="TFB71511.1"/>
    </source>
</evidence>
<gene>
    <name evidence="1" type="ORF">E3O06_11740</name>
</gene>
<organism evidence="1 2">
    <name type="scientific">Cryobacterium glaciale</name>
    <dbReference type="NCBI Taxonomy" id="1259145"/>
    <lineage>
        <taxon>Bacteria</taxon>
        <taxon>Bacillati</taxon>
        <taxon>Actinomycetota</taxon>
        <taxon>Actinomycetes</taxon>
        <taxon>Micrococcales</taxon>
        <taxon>Microbacteriaceae</taxon>
        <taxon>Cryobacterium</taxon>
    </lineage>
</organism>
<dbReference type="AlphaFoldDB" id="A0A4R8UVE2"/>
<keyword evidence="2" id="KW-1185">Reference proteome</keyword>
<dbReference type="OrthoDB" id="5295172at2"/>
<protein>
    <submittedName>
        <fullName evidence="1">DUF4194 domain-containing protein</fullName>
    </submittedName>
</protein>
<accession>A0A4R8UVE2</accession>
<name>A0A4R8UVE2_9MICO</name>